<dbReference type="Proteomes" id="UP000289954">
    <property type="component" value="Unassembled WGS sequence"/>
</dbReference>
<comment type="caution">
    <text evidence="3">The sequence shown here is derived from an EMBL/GenBank/DDBJ whole genome shotgun (WGS) entry which is preliminary data.</text>
</comment>
<feature type="region of interest" description="Disordered" evidence="1">
    <location>
        <begin position="61"/>
        <end position="89"/>
    </location>
</feature>
<dbReference type="AlphaFoldDB" id="A0A402DVQ4"/>
<sequence length="299" mass="30701">MAGTQPQADGSTPGGPPPVPPDAPSDGSVDPDGSSRSRGWWWLLVVAAVAVVVLLVVRPWEPAEPTPTPTTPPATSAEPEPPSPTPTVTVVPPAEEAMFDATTLEGLFVTTEDLESDVPAAGDGIERSDGGGMVWGIPPGSSIDPAVCTTAVTVVAEAPPAFGGRVYANDRMTFVQDVAVLADPATARQAFAQLVTTVDACPTYAQVNPGMDGATWTADAAIEGQGVYPSIIQSVVHSAEGRDVPTYRGHMLVGNAIVTWTASALDDADQQDALATLGDPESLTTMVQLRAQEAVLALG</sequence>
<dbReference type="EMBL" id="BIMR01000334">
    <property type="protein sequence ID" value="GCE78198.1"/>
    <property type="molecule type" value="Genomic_DNA"/>
</dbReference>
<feature type="transmembrane region" description="Helical" evidence="2">
    <location>
        <begin position="39"/>
        <end position="57"/>
    </location>
</feature>
<evidence type="ECO:0000313" key="3">
    <source>
        <dbReference type="EMBL" id="GCE78198.1"/>
    </source>
</evidence>
<feature type="compositionally biased region" description="Low complexity" evidence="1">
    <location>
        <begin position="24"/>
        <end position="36"/>
    </location>
</feature>
<dbReference type="Gene3D" id="3.40.1000.70">
    <property type="entry name" value="PknH-like extracellular domain"/>
    <property type="match status" value="1"/>
</dbReference>
<dbReference type="RefSeq" id="WP_165446843.1">
    <property type="nucleotide sequence ID" value="NZ_BIMR01000334.1"/>
</dbReference>
<feature type="compositionally biased region" description="Pro residues" evidence="1">
    <location>
        <begin position="14"/>
        <end position="23"/>
    </location>
</feature>
<protein>
    <submittedName>
        <fullName evidence="3">Uncharacterized protein</fullName>
    </submittedName>
</protein>
<gene>
    <name evidence="3" type="ORF">CBZ_32540</name>
</gene>
<proteinExistence type="predicted"/>
<keyword evidence="4" id="KW-1185">Reference proteome</keyword>
<reference evidence="3 4" key="1">
    <citation type="submission" date="2019-01" db="EMBL/GenBank/DDBJ databases">
        <title>Draft genome sequence of Cellulomonas takizawaensis strain TKZ-21.</title>
        <authorList>
            <person name="Yamamura H."/>
            <person name="Hayashi T."/>
            <person name="Hamada M."/>
            <person name="Serisawa Y."/>
            <person name="Matsuyama K."/>
            <person name="Nakagawa Y."/>
            <person name="Otoguro M."/>
            <person name="Yanagida F."/>
            <person name="Hayakawa M."/>
        </authorList>
    </citation>
    <scope>NUCLEOTIDE SEQUENCE [LARGE SCALE GENOMIC DNA]</scope>
    <source>
        <strain evidence="3 4">NBRC12680</strain>
    </source>
</reference>
<keyword evidence="2" id="KW-1133">Transmembrane helix</keyword>
<evidence type="ECO:0000256" key="1">
    <source>
        <dbReference type="SAM" id="MobiDB-lite"/>
    </source>
</evidence>
<feature type="region of interest" description="Disordered" evidence="1">
    <location>
        <begin position="1"/>
        <end position="36"/>
    </location>
</feature>
<evidence type="ECO:0000256" key="2">
    <source>
        <dbReference type="SAM" id="Phobius"/>
    </source>
</evidence>
<dbReference type="InterPro" id="IPR038232">
    <property type="entry name" value="PknH-like_Extracell_sf"/>
</dbReference>
<organism evidence="3 4">
    <name type="scientific">Cellulomonas biazotea</name>
    <dbReference type="NCBI Taxonomy" id="1709"/>
    <lineage>
        <taxon>Bacteria</taxon>
        <taxon>Bacillati</taxon>
        <taxon>Actinomycetota</taxon>
        <taxon>Actinomycetes</taxon>
        <taxon>Micrococcales</taxon>
        <taxon>Cellulomonadaceae</taxon>
        <taxon>Cellulomonas</taxon>
    </lineage>
</organism>
<evidence type="ECO:0000313" key="4">
    <source>
        <dbReference type="Proteomes" id="UP000289954"/>
    </source>
</evidence>
<accession>A0A402DVQ4</accession>
<keyword evidence="2" id="KW-0472">Membrane</keyword>
<name>A0A402DVQ4_9CELL</name>
<keyword evidence="2" id="KW-0812">Transmembrane</keyword>
<feature type="compositionally biased region" description="Pro residues" evidence="1">
    <location>
        <begin position="62"/>
        <end position="72"/>
    </location>
</feature>